<feature type="domain" description="Polymerase/histidinol phosphatase N-terminal" evidence="1">
    <location>
        <begin position="3"/>
        <end position="83"/>
    </location>
</feature>
<dbReference type="SUPFAM" id="SSF89550">
    <property type="entry name" value="PHP domain-like"/>
    <property type="match status" value="1"/>
</dbReference>
<evidence type="ECO:0000313" key="3">
    <source>
        <dbReference type="Proteomes" id="UP001152172"/>
    </source>
</evidence>
<keyword evidence="3" id="KW-1185">Reference proteome</keyword>
<dbReference type="SMART" id="SM00481">
    <property type="entry name" value="POLIIIAc"/>
    <property type="match status" value="1"/>
</dbReference>
<dbReference type="InterPro" id="IPR016195">
    <property type="entry name" value="Pol/histidinol_Pase-like"/>
</dbReference>
<reference evidence="2" key="1">
    <citation type="submission" date="2022-05" db="EMBL/GenBank/DDBJ databases">
        <authorList>
            <person name="Colautti A."/>
            <person name="Iacumin L."/>
        </authorList>
    </citation>
    <scope>NUCLEOTIDE SEQUENCE</scope>
    <source>
        <strain evidence="2">DSM 30747</strain>
    </source>
</reference>
<dbReference type="EMBL" id="JAMKBI010000005">
    <property type="protein sequence ID" value="MCZ8533325.1"/>
    <property type="molecule type" value="Genomic_DNA"/>
</dbReference>
<gene>
    <name evidence="2" type="ORF">M9R61_08245</name>
</gene>
<name>A0A9X3R9D6_9BACI</name>
<dbReference type="InterPro" id="IPR052018">
    <property type="entry name" value="PHP_domain"/>
</dbReference>
<evidence type="ECO:0000259" key="1">
    <source>
        <dbReference type="SMART" id="SM00481"/>
    </source>
</evidence>
<proteinExistence type="predicted"/>
<dbReference type="GO" id="GO:0035312">
    <property type="term" value="F:5'-3' DNA exonuclease activity"/>
    <property type="evidence" value="ECO:0007669"/>
    <property type="project" value="TreeGrafter"/>
</dbReference>
<dbReference type="PANTHER" id="PTHR42924:SF3">
    <property type="entry name" value="POLYMERASE_HISTIDINOL PHOSPHATASE N-TERMINAL DOMAIN-CONTAINING PROTEIN"/>
    <property type="match status" value="1"/>
</dbReference>
<dbReference type="Pfam" id="PF02811">
    <property type="entry name" value="PHP"/>
    <property type="match status" value="1"/>
</dbReference>
<organism evidence="2 3">
    <name type="scientific">Psychrobacillus psychrodurans</name>
    <dbReference type="NCBI Taxonomy" id="126157"/>
    <lineage>
        <taxon>Bacteria</taxon>
        <taxon>Bacillati</taxon>
        <taxon>Bacillota</taxon>
        <taxon>Bacilli</taxon>
        <taxon>Bacillales</taxon>
        <taxon>Bacillaceae</taxon>
        <taxon>Psychrobacillus</taxon>
    </lineage>
</organism>
<evidence type="ECO:0000313" key="2">
    <source>
        <dbReference type="EMBL" id="MCZ8533325.1"/>
    </source>
</evidence>
<dbReference type="RefSeq" id="WP_269921727.1">
    <property type="nucleotide sequence ID" value="NZ_JAMKBI010000005.1"/>
</dbReference>
<dbReference type="Proteomes" id="UP001152172">
    <property type="component" value="Unassembled WGS sequence"/>
</dbReference>
<dbReference type="PANTHER" id="PTHR42924">
    <property type="entry name" value="EXONUCLEASE"/>
    <property type="match status" value="1"/>
</dbReference>
<accession>A0A9X3R9D6</accession>
<comment type="caution">
    <text evidence="2">The sequence shown here is derived from an EMBL/GenBank/DDBJ whole genome shotgun (WGS) entry which is preliminary data.</text>
</comment>
<sequence length="257" mass="28909">MNIDLHTHAKLSKKVDFSLAYFQEMVKVAVQRGLDAIAITEHFNTKNFADVYRTLDEHYHYNGHYYEMEGLKVFPGMEVDIGEVGHILCIGELGQIRALREALNGHETKRQFIPFAALLQLTASYPDMLVIGAHPFRESTPLIDLDPALLGQLDAIDLNGKDLYSRGIKQNCADLEALSKQINKPVVAGSDTHHYMQYGVVYNTFHTTCETVAQLKKQIIDQAFTINIDENLPVHVAEAVRLKDIAKNEMILTQSGK</sequence>
<dbReference type="GO" id="GO:0004534">
    <property type="term" value="F:5'-3' RNA exonuclease activity"/>
    <property type="evidence" value="ECO:0007669"/>
    <property type="project" value="TreeGrafter"/>
</dbReference>
<dbReference type="Gene3D" id="3.20.20.140">
    <property type="entry name" value="Metal-dependent hydrolases"/>
    <property type="match status" value="1"/>
</dbReference>
<dbReference type="InterPro" id="IPR003141">
    <property type="entry name" value="Pol/His_phosphatase_N"/>
</dbReference>
<dbReference type="CDD" id="cd07432">
    <property type="entry name" value="PHP_HisPPase"/>
    <property type="match status" value="1"/>
</dbReference>
<protein>
    <submittedName>
        <fullName evidence="2">PHP domain-containing protein</fullName>
    </submittedName>
</protein>
<dbReference type="AlphaFoldDB" id="A0A9X3R9D6"/>
<dbReference type="InterPro" id="IPR004013">
    <property type="entry name" value="PHP_dom"/>
</dbReference>